<dbReference type="InterPro" id="IPR002355">
    <property type="entry name" value="Cu_oxidase_Cu_BS"/>
</dbReference>
<dbReference type="RefSeq" id="WP_354494629.1">
    <property type="nucleotide sequence ID" value="NZ_JBEPLV010000001.1"/>
</dbReference>
<dbReference type="PROSITE" id="PS00080">
    <property type="entry name" value="MULTICOPPER_OXIDASE2"/>
    <property type="match status" value="1"/>
</dbReference>
<proteinExistence type="predicted"/>
<evidence type="ECO:0000256" key="2">
    <source>
        <dbReference type="ARBA" id="ARBA00023002"/>
    </source>
</evidence>
<dbReference type="PANTHER" id="PTHR11709">
    <property type="entry name" value="MULTI-COPPER OXIDASE"/>
    <property type="match status" value="1"/>
</dbReference>
<dbReference type="InterPro" id="IPR011706">
    <property type="entry name" value="Cu-oxidase_C"/>
</dbReference>
<feature type="transmembrane region" description="Helical" evidence="4">
    <location>
        <begin position="79"/>
        <end position="100"/>
    </location>
</feature>
<dbReference type="Pfam" id="PF07732">
    <property type="entry name" value="Cu-oxidase_3"/>
    <property type="match status" value="1"/>
</dbReference>
<dbReference type="Pfam" id="PF07731">
    <property type="entry name" value="Cu-oxidase_2"/>
    <property type="match status" value="1"/>
</dbReference>
<evidence type="ECO:0000256" key="3">
    <source>
        <dbReference type="ARBA" id="ARBA00023008"/>
    </source>
</evidence>
<evidence type="ECO:0000259" key="6">
    <source>
        <dbReference type="Pfam" id="PF07732"/>
    </source>
</evidence>
<feature type="transmembrane region" description="Helical" evidence="4">
    <location>
        <begin position="128"/>
        <end position="150"/>
    </location>
</feature>
<feature type="domain" description="Plastocyanin-like" evidence="5">
    <location>
        <begin position="575"/>
        <end position="682"/>
    </location>
</feature>
<reference evidence="7 8" key="1">
    <citation type="submission" date="2024-06" db="EMBL/GenBank/DDBJ databases">
        <title>Genomic Encyclopedia of Type Strains, Phase IV (KMG-IV): sequencing the most valuable type-strain genomes for metagenomic binning, comparative biology and taxonomic classification.</title>
        <authorList>
            <person name="Goeker M."/>
        </authorList>
    </citation>
    <scope>NUCLEOTIDE SEQUENCE [LARGE SCALE GENOMIC DNA]</scope>
    <source>
        <strain evidence="7 8">DSM 17253</strain>
    </source>
</reference>
<dbReference type="SUPFAM" id="SSF49503">
    <property type="entry name" value="Cupredoxins"/>
    <property type="match status" value="3"/>
</dbReference>
<dbReference type="EMBL" id="JBEPLV010000001">
    <property type="protein sequence ID" value="MET3543609.1"/>
    <property type="molecule type" value="Genomic_DNA"/>
</dbReference>
<feature type="transmembrane region" description="Helical" evidence="4">
    <location>
        <begin position="197"/>
        <end position="217"/>
    </location>
</feature>
<dbReference type="InterPro" id="IPR045087">
    <property type="entry name" value="Cu-oxidase_fam"/>
</dbReference>
<keyword evidence="3" id="KW-0186">Copper</keyword>
<feature type="transmembrane region" description="Helical" evidence="4">
    <location>
        <begin position="46"/>
        <end position="67"/>
    </location>
</feature>
<keyword evidence="4" id="KW-0812">Transmembrane</keyword>
<dbReference type="InterPro" id="IPR011707">
    <property type="entry name" value="Cu-oxidase-like_N"/>
</dbReference>
<keyword evidence="4" id="KW-0472">Membrane</keyword>
<keyword evidence="1" id="KW-0479">Metal-binding</keyword>
<keyword evidence="8" id="KW-1185">Reference proteome</keyword>
<organism evidence="7 8">
    <name type="scientific">Paenibacillus favisporus</name>
    <dbReference type="NCBI Taxonomy" id="221028"/>
    <lineage>
        <taxon>Bacteria</taxon>
        <taxon>Bacillati</taxon>
        <taxon>Bacillota</taxon>
        <taxon>Bacilli</taxon>
        <taxon>Bacillales</taxon>
        <taxon>Paenibacillaceae</taxon>
        <taxon>Paenibacillus</taxon>
    </lineage>
</organism>
<dbReference type="InterPro" id="IPR008972">
    <property type="entry name" value="Cupredoxin"/>
</dbReference>
<sequence length="702" mass="78488">MFKLIYLIDFIVLFLLIGMWAVIANRLSRLPYRSTKKELQRSIVRFMIPFFIAQGLVIAEVVILFLLGTYGWEFIKEKVLLTMPLFIPSAISTIVPLSMLRKITSRISENLQSTVDETDRKVLTSPGLMLPVQAALISSIAGCYFSYVVYPFELNVLHAVILWLSFAAVIVVLWFRQQRLSRKRVKANYAMTVSTRLQHAVISSACLAILIGGWYALSMKASVLPDHMNMGSMDHEMDMQAMNHSMNHSMSNTIRNTMKVKEISVTALTGPQTEKADRHFELVAQKKQVKLSSGKTMEAWTFNGIAPGPELRVKQGQIVEVVLKNKDIEEGVTIHWHGYNVPNAEDGVAGVTQDSVPPGGTHVYRFEAKQAGTYWYHSHQQSAKQVIKGLFGSLIVEPNDLPQLNTKDITVLSHAWQLSDGSALTPTYGLKDTLDRQTIPAGTQVKLRLINAQNYPQTFQLSGVPFEVTAIDGNEIHSPTDIKDQKLMIAGGGRYDILFTMPKTPVRLSSRSEAGVTPGIVFSEAVTHSTPAINEKNAVFDPGTYGEKQPTPFGIHSKFDRTFNIVLDSRLGFYNGKIYALYTINGRVFPDTPMLTVKEGDLVKTTFINRGWDHHPMHLHGHTMLVLSRNGKPTTGSPWWTDSLDVAPGEVYEVAFQADNPGIWMDHCHNLWHAEKGMTMHLSYEGITTPFEVGKKTSNQPE</sequence>
<protein>
    <submittedName>
        <fullName evidence="7">FtsP/CotA-like multicopper oxidase with cupredoxin domain</fullName>
    </submittedName>
</protein>
<comment type="caution">
    <text evidence="7">The sequence shown here is derived from an EMBL/GenBank/DDBJ whole genome shotgun (WGS) entry which is preliminary data.</text>
</comment>
<feature type="transmembrane region" description="Helical" evidence="4">
    <location>
        <begin position="156"/>
        <end position="176"/>
    </location>
</feature>
<accession>A0ABV2EX71</accession>
<feature type="domain" description="Plastocyanin-like" evidence="6">
    <location>
        <begin position="285"/>
        <end position="399"/>
    </location>
</feature>
<keyword evidence="2" id="KW-0560">Oxidoreductase</keyword>
<name>A0ABV2EX71_9BACL</name>
<evidence type="ECO:0000313" key="8">
    <source>
        <dbReference type="Proteomes" id="UP001549098"/>
    </source>
</evidence>
<evidence type="ECO:0000256" key="4">
    <source>
        <dbReference type="SAM" id="Phobius"/>
    </source>
</evidence>
<evidence type="ECO:0000256" key="1">
    <source>
        <dbReference type="ARBA" id="ARBA00022723"/>
    </source>
</evidence>
<evidence type="ECO:0000259" key="5">
    <source>
        <dbReference type="Pfam" id="PF07731"/>
    </source>
</evidence>
<gene>
    <name evidence="7" type="ORF">ABID47_000203</name>
</gene>
<dbReference type="PANTHER" id="PTHR11709:SF394">
    <property type="entry name" value="FI03373P-RELATED"/>
    <property type="match status" value="1"/>
</dbReference>
<dbReference type="Proteomes" id="UP001549098">
    <property type="component" value="Unassembled WGS sequence"/>
</dbReference>
<keyword evidence="4" id="KW-1133">Transmembrane helix</keyword>
<feature type="transmembrane region" description="Helical" evidence="4">
    <location>
        <begin position="6"/>
        <end position="25"/>
    </location>
</feature>
<dbReference type="CDD" id="cd04202">
    <property type="entry name" value="CuRO_D2_2dMcoN_like"/>
    <property type="match status" value="1"/>
</dbReference>
<evidence type="ECO:0000313" key="7">
    <source>
        <dbReference type="EMBL" id="MET3543609.1"/>
    </source>
</evidence>
<dbReference type="Gene3D" id="2.60.40.420">
    <property type="entry name" value="Cupredoxins - blue copper proteins"/>
    <property type="match status" value="3"/>
</dbReference>